<protein>
    <submittedName>
        <fullName evidence="1">Uncharacterized protein</fullName>
    </submittedName>
</protein>
<dbReference type="AlphaFoldDB" id="A0A2P2D7P7"/>
<evidence type="ECO:0000313" key="1">
    <source>
        <dbReference type="EMBL" id="GBF40653.1"/>
    </source>
</evidence>
<dbReference type="Proteomes" id="UP000245076">
    <property type="component" value="Unassembled WGS sequence"/>
</dbReference>
<organism evidence="1 2">
    <name type="scientific">Leptospira johnsonii</name>
    <dbReference type="NCBI Taxonomy" id="1917820"/>
    <lineage>
        <taxon>Bacteria</taxon>
        <taxon>Pseudomonadati</taxon>
        <taxon>Spirochaetota</taxon>
        <taxon>Spirochaetia</taxon>
        <taxon>Leptospirales</taxon>
        <taxon>Leptospiraceae</taxon>
        <taxon>Leptospira</taxon>
    </lineage>
</organism>
<comment type="caution">
    <text evidence="1">The sequence shown here is derived from an EMBL/GenBank/DDBJ whole genome shotgun (WGS) entry which is preliminary data.</text>
</comment>
<sequence>MDKNMTTGLTLDQFREIVEFARAFHEYGKFYDEGERTAIKMLYPKWKNMSIKYITSRYDSVDNTIWYIEFIGGLKNKAFNTNDNDTPLFDRVMAYLKGGEE</sequence>
<dbReference type="EMBL" id="BFAY01000013">
    <property type="protein sequence ID" value="GBF40653.1"/>
    <property type="molecule type" value="Genomic_DNA"/>
</dbReference>
<proteinExistence type="predicted"/>
<accession>A0A2P2D7P7</accession>
<reference evidence="1 2" key="1">
    <citation type="submission" date="2018-02" db="EMBL/GenBank/DDBJ databases">
        <title>Novel Leptospira species isolated from soil and water in Japan.</title>
        <authorList>
            <person name="Nakao R."/>
            <person name="Masuzawa T."/>
        </authorList>
    </citation>
    <scope>NUCLEOTIDE SEQUENCE [LARGE SCALE GENOMIC DNA]</scope>
    <source>
        <strain evidence="1 2">E8</strain>
    </source>
</reference>
<gene>
    <name evidence="1" type="ORF">LPTSP1_36710</name>
</gene>
<name>A0A2P2D7P7_9LEPT</name>
<keyword evidence="2" id="KW-1185">Reference proteome</keyword>
<evidence type="ECO:0000313" key="2">
    <source>
        <dbReference type="Proteomes" id="UP000245076"/>
    </source>
</evidence>